<reference evidence="8" key="1">
    <citation type="submission" date="2022-03" db="EMBL/GenBank/DDBJ databases">
        <authorList>
            <person name="Sayadi A."/>
        </authorList>
    </citation>
    <scope>NUCLEOTIDE SEQUENCE</scope>
</reference>
<accession>A0A9P0M2C5</accession>
<gene>
    <name evidence="8" type="ORF">ACAOBT_LOCUS27463</name>
</gene>
<keyword evidence="5 7" id="KW-1133">Transmembrane helix</keyword>
<keyword evidence="6 7" id="KW-0472">Membrane</keyword>
<proteinExistence type="predicted"/>
<dbReference type="OrthoDB" id="6673184at2759"/>
<dbReference type="EMBL" id="CAKOFQ010007545">
    <property type="protein sequence ID" value="CAH2003523.1"/>
    <property type="molecule type" value="Genomic_DNA"/>
</dbReference>
<name>A0A9P0M2C5_ACAOB</name>
<dbReference type="InterPro" id="IPR025993">
    <property type="entry name" value="Ceramide_glucosylTrfase"/>
</dbReference>
<keyword evidence="4 7" id="KW-0812">Transmembrane</keyword>
<dbReference type="PANTHER" id="PTHR12726">
    <property type="entry name" value="CERAMIDE GLUCOSYLTRANSFERASE"/>
    <property type="match status" value="1"/>
</dbReference>
<evidence type="ECO:0000256" key="5">
    <source>
        <dbReference type="ARBA" id="ARBA00022989"/>
    </source>
</evidence>
<keyword evidence="9" id="KW-1185">Reference proteome</keyword>
<dbReference type="GO" id="GO:0016020">
    <property type="term" value="C:membrane"/>
    <property type="evidence" value="ECO:0007669"/>
    <property type="project" value="UniProtKB-SubCell"/>
</dbReference>
<keyword evidence="2" id="KW-0328">Glycosyltransferase</keyword>
<keyword evidence="3" id="KW-0808">Transferase</keyword>
<evidence type="ECO:0000256" key="2">
    <source>
        <dbReference type="ARBA" id="ARBA00022676"/>
    </source>
</evidence>
<dbReference type="PANTHER" id="PTHR12726:SF0">
    <property type="entry name" value="CERAMIDE GLUCOSYLTRANSFERASE"/>
    <property type="match status" value="1"/>
</dbReference>
<dbReference type="GO" id="GO:0008120">
    <property type="term" value="F:ceramide glucosyltransferase activity"/>
    <property type="evidence" value="ECO:0007669"/>
    <property type="project" value="TreeGrafter"/>
</dbReference>
<evidence type="ECO:0000256" key="3">
    <source>
        <dbReference type="ARBA" id="ARBA00022679"/>
    </source>
</evidence>
<feature type="transmembrane region" description="Helical" evidence="7">
    <location>
        <begin position="6"/>
        <end position="29"/>
    </location>
</feature>
<dbReference type="GO" id="GO:0006679">
    <property type="term" value="P:glucosylceramide biosynthetic process"/>
    <property type="evidence" value="ECO:0007669"/>
    <property type="project" value="TreeGrafter"/>
</dbReference>
<evidence type="ECO:0000256" key="4">
    <source>
        <dbReference type="ARBA" id="ARBA00022692"/>
    </source>
</evidence>
<comment type="subcellular location">
    <subcellularLocation>
        <location evidence="1">Membrane</location>
        <topology evidence="1">Multi-pass membrane protein</topology>
    </subcellularLocation>
</comment>
<evidence type="ECO:0000256" key="7">
    <source>
        <dbReference type="SAM" id="Phobius"/>
    </source>
</evidence>
<dbReference type="AlphaFoldDB" id="A0A9P0M2C5"/>
<comment type="caution">
    <text evidence="8">The sequence shown here is derived from an EMBL/GenBank/DDBJ whole genome shotgun (WGS) entry which is preliminary data.</text>
</comment>
<dbReference type="Proteomes" id="UP001152888">
    <property type="component" value="Unassembled WGS sequence"/>
</dbReference>
<evidence type="ECO:0008006" key="10">
    <source>
        <dbReference type="Google" id="ProtNLM"/>
    </source>
</evidence>
<organism evidence="8 9">
    <name type="scientific">Acanthoscelides obtectus</name>
    <name type="common">Bean weevil</name>
    <name type="synonym">Bruchus obtectus</name>
    <dbReference type="NCBI Taxonomy" id="200917"/>
    <lineage>
        <taxon>Eukaryota</taxon>
        <taxon>Metazoa</taxon>
        <taxon>Ecdysozoa</taxon>
        <taxon>Arthropoda</taxon>
        <taxon>Hexapoda</taxon>
        <taxon>Insecta</taxon>
        <taxon>Pterygota</taxon>
        <taxon>Neoptera</taxon>
        <taxon>Endopterygota</taxon>
        <taxon>Coleoptera</taxon>
        <taxon>Polyphaga</taxon>
        <taxon>Cucujiformia</taxon>
        <taxon>Chrysomeloidea</taxon>
        <taxon>Chrysomelidae</taxon>
        <taxon>Bruchinae</taxon>
        <taxon>Bruchini</taxon>
        <taxon>Acanthoscelides</taxon>
    </lineage>
</organism>
<feature type="transmembrane region" description="Helical" evidence="7">
    <location>
        <begin position="36"/>
        <end position="55"/>
    </location>
</feature>
<evidence type="ECO:0000313" key="9">
    <source>
        <dbReference type="Proteomes" id="UP001152888"/>
    </source>
</evidence>
<evidence type="ECO:0000256" key="1">
    <source>
        <dbReference type="ARBA" id="ARBA00004141"/>
    </source>
</evidence>
<evidence type="ECO:0000313" key="8">
    <source>
        <dbReference type="EMBL" id="CAH2003523.1"/>
    </source>
</evidence>
<sequence>MLPMVIILEPLSECMVIGACAAWSASFLFHWEPLAFYLVHILVWFLSDWILLSIVQNGTLPFKRFDFIIGWLFRECSGPYLFLLAVLDPTIKWRNRVFRLSWGGIAQEIKPRIKC</sequence>
<evidence type="ECO:0000256" key="6">
    <source>
        <dbReference type="ARBA" id="ARBA00023136"/>
    </source>
</evidence>
<protein>
    <recommendedName>
        <fullName evidence="10">Ceramide glucosyltransferase</fullName>
    </recommendedName>
</protein>